<dbReference type="Proteomes" id="UP000515158">
    <property type="component" value="Unplaced"/>
</dbReference>
<feature type="compositionally biased region" description="Pro residues" evidence="1">
    <location>
        <begin position="93"/>
        <end position="105"/>
    </location>
</feature>
<dbReference type="InParanoid" id="A0A6P8Y795"/>
<feature type="compositionally biased region" description="Basic and acidic residues" evidence="1">
    <location>
        <begin position="323"/>
        <end position="343"/>
    </location>
</feature>
<keyword evidence="3" id="KW-1185">Reference proteome</keyword>
<feature type="compositionally biased region" description="Polar residues" evidence="1">
    <location>
        <begin position="394"/>
        <end position="404"/>
    </location>
</feature>
<organism evidence="4">
    <name type="scientific">Thrips palmi</name>
    <name type="common">Melon thrips</name>
    <dbReference type="NCBI Taxonomy" id="161013"/>
    <lineage>
        <taxon>Eukaryota</taxon>
        <taxon>Metazoa</taxon>
        <taxon>Ecdysozoa</taxon>
        <taxon>Arthropoda</taxon>
        <taxon>Hexapoda</taxon>
        <taxon>Insecta</taxon>
        <taxon>Pterygota</taxon>
        <taxon>Neoptera</taxon>
        <taxon>Paraneoptera</taxon>
        <taxon>Thysanoptera</taxon>
        <taxon>Terebrantia</taxon>
        <taxon>Thripoidea</taxon>
        <taxon>Thripidae</taxon>
        <taxon>Thrips</taxon>
    </lineage>
</organism>
<feature type="compositionally biased region" description="Basic and acidic residues" evidence="1">
    <location>
        <begin position="371"/>
        <end position="380"/>
    </location>
</feature>
<keyword evidence="2" id="KW-0732">Signal</keyword>
<feature type="compositionally biased region" description="Acidic residues" evidence="1">
    <location>
        <begin position="169"/>
        <end position="185"/>
    </location>
</feature>
<protein>
    <submittedName>
        <fullName evidence="4">Uncharacterized protein LOC117640248</fullName>
    </submittedName>
</protein>
<dbReference type="OrthoDB" id="10514239at2759"/>
<accession>A0A6P8Y795</accession>
<feature type="signal peptide" evidence="2">
    <location>
        <begin position="1"/>
        <end position="22"/>
    </location>
</feature>
<evidence type="ECO:0000313" key="4">
    <source>
        <dbReference type="RefSeq" id="XP_034232475.1"/>
    </source>
</evidence>
<feature type="compositionally biased region" description="Polar residues" evidence="1">
    <location>
        <begin position="259"/>
        <end position="268"/>
    </location>
</feature>
<gene>
    <name evidence="4" type="primary">LOC117640248</name>
</gene>
<evidence type="ECO:0000313" key="3">
    <source>
        <dbReference type="Proteomes" id="UP000515158"/>
    </source>
</evidence>
<evidence type="ECO:0000256" key="2">
    <source>
        <dbReference type="SAM" id="SignalP"/>
    </source>
</evidence>
<dbReference type="KEGG" id="tpal:117640248"/>
<feature type="region of interest" description="Disordered" evidence="1">
    <location>
        <begin position="392"/>
        <end position="447"/>
    </location>
</feature>
<feature type="compositionally biased region" description="Gly residues" evidence="1">
    <location>
        <begin position="405"/>
        <end position="415"/>
    </location>
</feature>
<dbReference type="AlphaFoldDB" id="A0A6P8Y795"/>
<feature type="region of interest" description="Disordered" evidence="1">
    <location>
        <begin position="79"/>
        <end position="380"/>
    </location>
</feature>
<feature type="compositionally biased region" description="Basic residues" evidence="1">
    <location>
        <begin position="106"/>
        <end position="120"/>
    </location>
</feature>
<feature type="compositionally biased region" description="Basic residues" evidence="1">
    <location>
        <begin position="141"/>
        <end position="159"/>
    </location>
</feature>
<name>A0A6P8Y795_THRPL</name>
<sequence length="447" mass="49453">MTLVGGVLGQVLGLAVLGVALTGWPGGGPGPGALALPMADHVHVVHRGVVPAALPRQLQPLVFPRRRVHILDPRTALNLVQAHESRRRRGSKRPPPYYRGPPRGPPRPRWKGPPKRRGHGGPRDKPWAQATRGSSPAATRVRYRGSKKSKKSKTAKKSRPQLPTYADGYAEDDDLRLDDEPEPEEDRPRKKTKSTSKLQQQETGYPKGWGPDGGYRVPAPQYPPYGTDEEEPGTGHLDLEERFINQHNQFYRHGYPGDSSESAPASTQSKRHNKPGPGLAPGLYEDEEIELAENSDDFDGGLAASSHSTRQTSYRRPSKTRYSLHDGTLHDADDSSRESEYRRPSYSGKARKKPKQPGDSKRHQSMYHAKFRGEQQDDRTLSAANFNYELSGAASETATRHTSAGQGGHQGGHQGGNHRPAHDEQAVSDVRTADSNFFRTRKPQYWG</sequence>
<feature type="compositionally biased region" description="Polar residues" evidence="1">
    <location>
        <begin position="305"/>
        <end position="315"/>
    </location>
</feature>
<dbReference type="RefSeq" id="XP_034232475.1">
    <property type="nucleotide sequence ID" value="XM_034376584.1"/>
</dbReference>
<feature type="compositionally biased region" description="Acidic residues" evidence="1">
    <location>
        <begin position="284"/>
        <end position="299"/>
    </location>
</feature>
<evidence type="ECO:0000256" key="1">
    <source>
        <dbReference type="SAM" id="MobiDB-lite"/>
    </source>
</evidence>
<reference evidence="4" key="1">
    <citation type="submission" date="2025-08" db="UniProtKB">
        <authorList>
            <consortium name="RefSeq"/>
        </authorList>
    </citation>
    <scope>IDENTIFICATION</scope>
    <source>
        <tissue evidence="4">Total insect</tissue>
    </source>
</reference>
<proteinExistence type="predicted"/>
<feature type="chain" id="PRO_5028085875" evidence="2">
    <location>
        <begin position="23"/>
        <end position="447"/>
    </location>
</feature>
<dbReference type="GeneID" id="117640248"/>